<protein>
    <submittedName>
        <fullName evidence="2">BolA family transcriptional regulator</fullName>
    </submittedName>
</protein>
<organism evidence="2 3">
    <name type="scientific">Inhella gelatinilytica</name>
    <dbReference type="NCBI Taxonomy" id="2795030"/>
    <lineage>
        <taxon>Bacteria</taxon>
        <taxon>Pseudomonadati</taxon>
        <taxon>Pseudomonadota</taxon>
        <taxon>Betaproteobacteria</taxon>
        <taxon>Burkholderiales</taxon>
        <taxon>Sphaerotilaceae</taxon>
        <taxon>Inhella</taxon>
    </lineage>
</organism>
<evidence type="ECO:0000256" key="1">
    <source>
        <dbReference type="RuleBase" id="RU003860"/>
    </source>
</evidence>
<dbReference type="GO" id="GO:0016226">
    <property type="term" value="P:iron-sulfur cluster assembly"/>
    <property type="evidence" value="ECO:0007669"/>
    <property type="project" value="TreeGrafter"/>
</dbReference>
<dbReference type="InterPro" id="IPR036065">
    <property type="entry name" value="BolA-like_sf"/>
</dbReference>
<dbReference type="InterPro" id="IPR002634">
    <property type="entry name" value="BolA"/>
</dbReference>
<sequence>MSLPPWAEPLRVALDATTFELIDDSAAHAGHAGAKEGGHYKLRVVSPRFTGLSRVARHRLIYDALGSLPAQRIHALNLLALAPNED</sequence>
<reference evidence="2" key="1">
    <citation type="submission" date="2020-12" db="EMBL/GenBank/DDBJ databases">
        <title>The genome sequence of Inhella sp. 4Y17.</title>
        <authorList>
            <person name="Liu Y."/>
        </authorList>
    </citation>
    <scope>NUCLEOTIDE SEQUENCE</scope>
    <source>
        <strain evidence="2">4Y10</strain>
    </source>
</reference>
<dbReference type="SUPFAM" id="SSF82657">
    <property type="entry name" value="BolA-like"/>
    <property type="match status" value="1"/>
</dbReference>
<evidence type="ECO:0000313" key="3">
    <source>
        <dbReference type="Proteomes" id="UP000620139"/>
    </source>
</evidence>
<dbReference type="AlphaFoldDB" id="A0A931IYV1"/>
<dbReference type="PANTHER" id="PTHR46230">
    <property type="match status" value="1"/>
</dbReference>
<dbReference type="PANTHER" id="PTHR46230:SF3">
    <property type="entry name" value="SUFE-LIKE PROTEIN 1, CHLOROPLASTIC_MITOCHONDRIAL"/>
    <property type="match status" value="1"/>
</dbReference>
<dbReference type="RefSeq" id="WP_198100122.1">
    <property type="nucleotide sequence ID" value="NZ_JAEDAL010000002.1"/>
</dbReference>
<proteinExistence type="inferred from homology"/>
<comment type="similarity">
    <text evidence="1">Belongs to the BolA/IbaG family.</text>
</comment>
<dbReference type="Gene3D" id="3.30.300.90">
    <property type="entry name" value="BolA-like"/>
    <property type="match status" value="1"/>
</dbReference>
<accession>A0A931IYV1</accession>
<dbReference type="Pfam" id="PF01722">
    <property type="entry name" value="BolA"/>
    <property type="match status" value="1"/>
</dbReference>
<dbReference type="EMBL" id="JAEDAL010000002">
    <property type="protein sequence ID" value="MBH9552518.1"/>
    <property type="molecule type" value="Genomic_DNA"/>
</dbReference>
<comment type="caution">
    <text evidence="2">The sequence shown here is derived from an EMBL/GenBank/DDBJ whole genome shotgun (WGS) entry which is preliminary data.</text>
</comment>
<keyword evidence="3" id="KW-1185">Reference proteome</keyword>
<dbReference type="Proteomes" id="UP000620139">
    <property type="component" value="Unassembled WGS sequence"/>
</dbReference>
<evidence type="ECO:0000313" key="2">
    <source>
        <dbReference type="EMBL" id="MBH9552518.1"/>
    </source>
</evidence>
<gene>
    <name evidence="2" type="ORF">I7X43_06585</name>
</gene>
<name>A0A931IYV1_9BURK</name>
<dbReference type="PIRSF" id="PIRSF003113">
    <property type="entry name" value="BolA"/>
    <property type="match status" value="1"/>
</dbReference>